<keyword evidence="1" id="KW-1133">Transmembrane helix</keyword>
<dbReference type="EMBL" id="CP013195">
    <property type="protein sequence ID" value="ALO49686.1"/>
    <property type="molecule type" value="Genomic_DNA"/>
</dbReference>
<keyword evidence="4" id="KW-1185">Reference proteome</keyword>
<keyword evidence="3" id="KW-0808">Transferase</keyword>
<dbReference type="GO" id="GO:0016747">
    <property type="term" value="F:acyltransferase activity, transferring groups other than amino-acyl groups"/>
    <property type="evidence" value="ECO:0007669"/>
    <property type="project" value="InterPro"/>
</dbReference>
<evidence type="ECO:0000313" key="4">
    <source>
        <dbReference type="Proteomes" id="UP000056252"/>
    </source>
</evidence>
<evidence type="ECO:0000313" key="3">
    <source>
        <dbReference type="EMBL" id="ALO49686.1"/>
    </source>
</evidence>
<keyword evidence="3" id="KW-0012">Acyltransferase</keyword>
<sequence>MKNYREIDFVRCVLIVLVVLVHIVNFGNHYPEIKASVLAFLMPTFLFVTGYLVNIDKTLRRFGLYLLQIIVPYVIMTVGFSVLSYYLPVRGGLTHLTIEAVCEKVFITSIGPYWFFYEMIGCGAVYYFSFKCLPFVCNRISKFAVFGFILILSSLVLPVMTLQSVVYYFLGTVLRQCGCDFQSLFKPSFYALFPFVGIIVGLGCQDWGSVLIMASVVCALSFMSWMYCRVPAKVCRYAVYIGMNTLPIYLFHPVFTISARFCQRLFTWDSSVLSFTFVTLIISVCGSLVLAWLLDRSHFSYLFARSRFLR</sequence>
<organism evidence="3 4">
    <name type="scientific">Hoylesella enoeca</name>
    <dbReference type="NCBI Taxonomy" id="76123"/>
    <lineage>
        <taxon>Bacteria</taxon>
        <taxon>Pseudomonadati</taxon>
        <taxon>Bacteroidota</taxon>
        <taxon>Bacteroidia</taxon>
        <taxon>Bacteroidales</taxon>
        <taxon>Prevotellaceae</taxon>
        <taxon>Hoylesella</taxon>
    </lineage>
</organism>
<feature type="transmembrane region" description="Helical" evidence="1">
    <location>
        <begin position="33"/>
        <end position="53"/>
    </location>
</feature>
<dbReference type="PANTHER" id="PTHR37312">
    <property type="entry name" value="MEMBRANE-BOUND ACYLTRANSFERASE YKRP-RELATED"/>
    <property type="match status" value="1"/>
</dbReference>
<feature type="domain" description="Acyltransferase 3" evidence="2">
    <location>
        <begin position="5"/>
        <end position="292"/>
    </location>
</feature>
<dbReference type="KEGG" id="peo:AS203_11825"/>
<dbReference type="AlphaFoldDB" id="A0A0S2KN07"/>
<dbReference type="STRING" id="76123.AS203_11825"/>
<dbReference type="Proteomes" id="UP000056252">
    <property type="component" value="Chromosome"/>
</dbReference>
<proteinExistence type="predicted"/>
<feature type="transmembrane region" description="Helical" evidence="1">
    <location>
        <begin position="189"/>
        <end position="222"/>
    </location>
</feature>
<name>A0A0S2KN07_9BACT</name>
<keyword evidence="1" id="KW-0812">Transmembrane</keyword>
<reference evidence="4" key="1">
    <citation type="submission" date="2015-11" db="EMBL/GenBank/DDBJ databases">
        <authorList>
            <person name="Holder M.E."/>
            <person name="Ajami N.J."/>
            <person name="Petrosino J.F."/>
        </authorList>
    </citation>
    <scope>NUCLEOTIDE SEQUENCE [LARGE SCALE GENOMIC DNA]</scope>
    <source>
        <strain evidence="4">F0113</strain>
    </source>
</reference>
<keyword evidence="1" id="KW-0472">Membrane</keyword>
<feature type="transmembrane region" description="Helical" evidence="1">
    <location>
        <begin position="9"/>
        <end position="27"/>
    </location>
</feature>
<protein>
    <submittedName>
        <fullName evidence="3">Acyltransferase</fullName>
    </submittedName>
</protein>
<dbReference type="eggNOG" id="ENOG5033QXP">
    <property type="taxonomic scope" value="Bacteria"/>
</dbReference>
<feature type="transmembrane region" description="Helical" evidence="1">
    <location>
        <begin position="234"/>
        <end position="252"/>
    </location>
</feature>
<gene>
    <name evidence="3" type="ORF">AS203_11825</name>
</gene>
<dbReference type="InterPro" id="IPR002656">
    <property type="entry name" value="Acyl_transf_3_dom"/>
</dbReference>
<dbReference type="PANTHER" id="PTHR37312:SF1">
    <property type="entry name" value="MEMBRANE-BOUND ACYLTRANSFERASE YKRP-RELATED"/>
    <property type="match status" value="1"/>
</dbReference>
<evidence type="ECO:0000256" key="1">
    <source>
        <dbReference type="SAM" id="Phobius"/>
    </source>
</evidence>
<evidence type="ECO:0000259" key="2">
    <source>
        <dbReference type="Pfam" id="PF01757"/>
    </source>
</evidence>
<dbReference type="OrthoDB" id="9809782at2"/>
<feature type="transmembrane region" description="Helical" evidence="1">
    <location>
        <begin position="114"/>
        <end position="136"/>
    </location>
</feature>
<feature type="transmembrane region" description="Helical" evidence="1">
    <location>
        <begin position="272"/>
        <end position="294"/>
    </location>
</feature>
<dbReference type="Pfam" id="PF01757">
    <property type="entry name" value="Acyl_transf_3"/>
    <property type="match status" value="1"/>
</dbReference>
<feature type="transmembrane region" description="Helical" evidence="1">
    <location>
        <begin position="143"/>
        <end position="169"/>
    </location>
</feature>
<dbReference type="RefSeq" id="WP_025064940.1">
    <property type="nucleotide sequence ID" value="NZ_CP013195.1"/>
</dbReference>
<accession>A0A0S2KN07</accession>
<feature type="transmembrane region" description="Helical" evidence="1">
    <location>
        <begin position="65"/>
        <end position="87"/>
    </location>
</feature>
<dbReference type="InterPro" id="IPR052734">
    <property type="entry name" value="Nod_factor_acetyltransferase"/>
</dbReference>